<name>A0ABT2T2P8_9FIRM</name>
<accession>A0ABT2T2P8</accession>
<protein>
    <submittedName>
        <fullName evidence="2">DUF6240 domain-containing protein</fullName>
    </submittedName>
</protein>
<comment type="caution">
    <text evidence="2">The sequence shown here is derived from an EMBL/GenBank/DDBJ whole genome shotgun (WGS) entry which is preliminary data.</text>
</comment>
<organism evidence="2 3">
    <name type="scientific">Suilimivivens aceti</name>
    <dbReference type="NCBI Taxonomy" id="2981774"/>
    <lineage>
        <taxon>Bacteria</taxon>
        <taxon>Bacillati</taxon>
        <taxon>Bacillota</taxon>
        <taxon>Clostridia</taxon>
        <taxon>Lachnospirales</taxon>
        <taxon>Lachnospiraceae</taxon>
        <taxon>Suilimivivens</taxon>
    </lineage>
</organism>
<sequence length="1038" mass="114838">MSMNIIFNGTGQDPKAYLNKDRATTGYQKADSTREVCSAGFALDISGTVTDNSAYAGHGRTAEEVMQKAGMEDITARRNYMAVMSNSVSDEDFAKLQEEGFHPGSTEIDTVVTIVDKIKAALLKGGTQVVGYTDTIDCESLARITGSESFARELQKQFAEQDIPLTEGNIEETVTTYEQLSSVSALNEDTIRYLVENQLDITPENIYFAIHAGAAGSGRTGQGYYRAGEMDGYYVKKPETVEYESLMPQIEQVIQEAGLSVDEESVSDAKWLIERGIPFNTDNLTKLHELEKMTFPVSEEDFLKAAAIAISDGRAVRNADLTAKESLLQQAVRIEEGTKELTDRDADRILISELPFQLKNLFAIHAESTGLEETADQSSSDSLQGAGMSADRLQARRYLEEVRLSMTVSANLKLLRSGFQIETAPMEELIRRLSEAGIQVDRELTGETDPVRAQEKAGWYRDSLQAAESLRRAPAAVAAQIESADTLEGAAQKSKAVRISMEKAGEKYEELMTAPRKDLGDSIKKAFQNVDDILADMGKELTEENRKTIRILGYNSMDMTEKNFERIRASEKLLQNITDNLRPGEVLSMIRKGINPLTMTLEDLYTYLTGQEQMPEEELASYSEFLYHLDQKKEISQEERDAYIGIYRLFRQIEKGDDAALGAVADTGRSETLENLLSAVRTAKKKHMDYKIGDGKEVIEAGDLTDSIIAQIERGFIHTRKEMHQAFTENDDPAADELAEGTPAEGEMAGGAENFRAAAASEEEIFRYLSDNGQPITADNLLVAGELLRAPAELFKGIRGFERGTQTTGKAKKDHADKTAREPSDEAGTDRISIEDLGEELLSGFTTQESAGKAYDRLADVLSEQIERQAFENTTDILDVRYLHSLCRQVGFLRSMAKEENYTLPLQINGELTAVNLTMIHKEGAESKVTISLETEALGKNAAEFSFGKMGLTGCSISQERRAAEKLSGEAELFRQMLSEEEIRAGDIHFITEETLDPAGYALKAGSGKEKGQTDAALYRVARTYISFIRQISRKESE</sequence>
<evidence type="ECO:0000313" key="2">
    <source>
        <dbReference type="EMBL" id="MCU6744207.1"/>
    </source>
</evidence>
<feature type="region of interest" description="Disordered" evidence="1">
    <location>
        <begin position="805"/>
        <end position="830"/>
    </location>
</feature>
<feature type="compositionally biased region" description="Basic and acidic residues" evidence="1">
    <location>
        <begin position="814"/>
        <end position="830"/>
    </location>
</feature>
<reference evidence="2 3" key="1">
    <citation type="journal article" date="2021" name="ISME Commun">
        <title>Automated analysis of genomic sequences facilitates high-throughput and comprehensive description of bacteria.</title>
        <authorList>
            <person name="Hitch T.C.A."/>
        </authorList>
    </citation>
    <scope>NUCLEOTIDE SEQUENCE [LARGE SCALE GENOMIC DNA]</scope>
    <source>
        <strain evidence="2 3">Sanger_18</strain>
    </source>
</reference>
<feature type="region of interest" description="Disordered" evidence="1">
    <location>
        <begin position="729"/>
        <end position="748"/>
    </location>
</feature>
<evidence type="ECO:0000256" key="1">
    <source>
        <dbReference type="SAM" id="MobiDB-lite"/>
    </source>
</evidence>
<dbReference type="Proteomes" id="UP001652432">
    <property type="component" value="Unassembled WGS sequence"/>
</dbReference>
<dbReference type="EMBL" id="JAOQKJ010000005">
    <property type="protein sequence ID" value="MCU6744207.1"/>
    <property type="molecule type" value="Genomic_DNA"/>
</dbReference>
<dbReference type="InterPro" id="IPR046207">
    <property type="entry name" value="DUF6240"/>
</dbReference>
<dbReference type="Pfam" id="PF19753">
    <property type="entry name" value="DUF6240"/>
    <property type="match status" value="2"/>
</dbReference>
<keyword evidence="3" id="KW-1185">Reference proteome</keyword>
<feature type="compositionally biased region" description="Acidic residues" evidence="1">
    <location>
        <begin position="729"/>
        <end position="739"/>
    </location>
</feature>
<gene>
    <name evidence="2" type="ORF">OCV77_06815</name>
</gene>
<evidence type="ECO:0000313" key="3">
    <source>
        <dbReference type="Proteomes" id="UP001652432"/>
    </source>
</evidence>
<proteinExistence type="predicted"/>